<proteinExistence type="predicted"/>
<reference evidence="1" key="1">
    <citation type="submission" date="2020-08" db="EMBL/GenBank/DDBJ databases">
        <title>Genome sequencing and assembly of the red palm weevil Rhynchophorus ferrugineus.</title>
        <authorList>
            <person name="Dias G.B."/>
            <person name="Bergman C.M."/>
            <person name="Manee M."/>
        </authorList>
    </citation>
    <scope>NUCLEOTIDE SEQUENCE</scope>
    <source>
        <strain evidence="1">AA-2017</strain>
        <tissue evidence="1">Whole larva</tissue>
    </source>
</reference>
<name>A0A834M1G1_RHYFE</name>
<evidence type="ECO:0000313" key="2">
    <source>
        <dbReference type="Proteomes" id="UP000625711"/>
    </source>
</evidence>
<sequence length="71" mass="8046">MGLFNDSRAVSIYGRSSYPMLGQVLGLQFYSSSCSHYYCHTIVDKCNSSISDMKKLEEMKKNLDEISQNPV</sequence>
<dbReference type="Proteomes" id="UP000625711">
    <property type="component" value="Unassembled WGS sequence"/>
</dbReference>
<dbReference type="AlphaFoldDB" id="A0A834M1G1"/>
<dbReference type="EMBL" id="JAACXV010014432">
    <property type="protein sequence ID" value="KAF7267403.1"/>
    <property type="molecule type" value="Genomic_DNA"/>
</dbReference>
<organism evidence="1 2">
    <name type="scientific">Rhynchophorus ferrugineus</name>
    <name type="common">Red palm weevil</name>
    <name type="synonym">Curculio ferrugineus</name>
    <dbReference type="NCBI Taxonomy" id="354439"/>
    <lineage>
        <taxon>Eukaryota</taxon>
        <taxon>Metazoa</taxon>
        <taxon>Ecdysozoa</taxon>
        <taxon>Arthropoda</taxon>
        <taxon>Hexapoda</taxon>
        <taxon>Insecta</taxon>
        <taxon>Pterygota</taxon>
        <taxon>Neoptera</taxon>
        <taxon>Endopterygota</taxon>
        <taxon>Coleoptera</taxon>
        <taxon>Polyphaga</taxon>
        <taxon>Cucujiformia</taxon>
        <taxon>Curculionidae</taxon>
        <taxon>Dryophthorinae</taxon>
        <taxon>Rhynchophorus</taxon>
    </lineage>
</organism>
<keyword evidence="2" id="KW-1185">Reference proteome</keyword>
<gene>
    <name evidence="1" type="ORF">GWI33_019405</name>
</gene>
<comment type="caution">
    <text evidence="1">The sequence shown here is derived from an EMBL/GenBank/DDBJ whole genome shotgun (WGS) entry which is preliminary data.</text>
</comment>
<accession>A0A834M1G1</accession>
<evidence type="ECO:0000313" key="1">
    <source>
        <dbReference type="EMBL" id="KAF7267403.1"/>
    </source>
</evidence>
<protein>
    <submittedName>
        <fullName evidence="1">Uncharacterized protein</fullName>
    </submittedName>
</protein>